<organism evidence="1 2">
    <name type="scientific">Prymnesium parvum</name>
    <name type="common">Toxic golden alga</name>
    <dbReference type="NCBI Taxonomy" id="97485"/>
    <lineage>
        <taxon>Eukaryota</taxon>
        <taxon>Haptista</taxon>
        <taxon>Haptophyta</taxon>
        <taxon>Prymnesiophyceae</taxon>
        <taxon>Prymnesiales</taxon>
        <taxon>Prymnesiaceae</taxon>
        <taxon>Prymnesium</taxon>
    </lineage>
</organism>
<evidence type="ECO:0000313" key="2">
    <source>
        <dbReference type="Proteomes" id="UP001515480"/>
    </source>
</evidence>
<proteinExistence type="predicted"/>
<gene>
    <name evidence="1" type="ORF">AB1Y20_022389</name>
</gene>
<comment type="caution">
    <text evidence="1">The sequence shown here is derived from an EMBL/GenBank/DDBJ whole genome shotgun (WGS) entry which is preliminary data.</text>
</comment>
<dbReference type="EMBL" id="JBGBPQ010000008">
    <property type="protein sequence ID" value="KAL1520827.1"/>
    <property type="molecule type" value="Genomic_DNA"/>
</dbReference>
<reference evidence="1 2" key="1">
    <citation type="journal article" date="2024" name="Science">
        <title>Giant polyketide synthase enzymes in the biosynthesis of giant marine polyether toxins.</title>
        <authorList>
            <person name="Fallon T.R."/>
            <person name="Shende V.V."/>
            <person name="Wierzbicki I.H."/>
            <person name="Pendleton A.L."/>
            <person name="Watervoot N.F."/>
            <person name="Auber R.P."/>
            <person name="Gonzalez D.J."/>
            <person name="Wisecaver J.H."/>
            <person name="Moore B.S."/>
        </authorList>
    </citation>
    <scope>NUCLEOTIDE SEQUENCE [LARGE SCALE GENOMIC DNA]</scope>
    <source>
        <strain evidence="1 2">12B1</strain>
    </source>
</reference>
<name>A0AB34JHS8_PRYPA</name>
<dbReference type="AlphaFoldDB" id="A0AB34JHS8"/>
<dbReference type="Proteomes" id="UP001515480">
    <property type="component" value="Unassembled WGS sequence"/>
</dbReference>
<evidence type="ECO:0000313" key="1">
    <source>
        <dbReference type="EMBL" id="KAL1520827.1"/>
    </source>
</evidence>
<accession>A0AB34JHS8</accession>
<protein>
    <submittedName>
        <fullName evidence="1">Uncharacterized protein</fullName>
    </submittedName>
</protein>
<keyword evidence="2" id="KW-1185">Reference proteome</keyword>
<sequence length="170" mass="18533">MMVAALVEALEVEVSAVTGEMANVEEWAGRKAEGLEEEDQQAVELRVAMAGMGAAMVEGWEVVEGLVEATTEGLEGLGVAQMVEECNEKATRSTVHLVCLVLTQHLILNPILNPILIPILIHRPILIQRHPKDILNCTNSHIFQQVAWQGRSEEEAAAMEVCLEVEAGED</sequence>